<dbReference type="RefSeq" id="WP_094571661.1">
    <property type="nucleotide sequence ID" value="NZ_CP022743.1"/>
</dbReference>
<organism evidence="2 3">
    <name type="scientific">Mucilaginibacter xinganensis</name>
    <dbReference type="NCBI Taxonomy" id="1234841"/>
    <lineage>
        <taxon>Bacteria</taxon>
        <taxon>Pseudomonadati</taxon>
        <taxon>Bacteroidota</taxon>
        <taxon>Sphingobacteriia</taxon>
        <taxon>Sphingobacteriales</taxon>
        <taxon>Sphingobacteriaceae</taxon>
        <taxon>Mucilaginibacter</taxon>
    </lineage>
</organism>
<protein>
    <submittedName>
        <fullName evidence="2">Homeodomain-like domain-containing protein</fullName>
    </submittedName>
</protein>
<dbReference type="KEGG" id="muc:MuYL_3604"/>
<feature type="compositionally biased region" description="Basic and acidic residues" evidence="1">
    <location>
        <begin position="82"/>
        <end position="100"/>
    </location>
</feature>
<proteinExistence type="predicted"/>
<evidence type="ECO:0000313" key="3">
    <source>
        <dbReference type="Proteomes" id="UP000215002"/>
    </source>
</evidence>
<reference evidence="2 3" key="1">
    <citation type="submission" date="2017-08" db="EMBL/GenBank/DDBJ databases">
        <title>Complete genome sequence of Mucilaginibacter sp. strain BJC16-A31.</title>
        <authorList>
            <consortium name="Henan University of Science and Technology"/>
            <person name="You X."/>
        </authorList>
    </citation>
    <scope>NUCLEOTIDE SEQUENCE [LARGE SCALE GENOMIC DNA]</scope>
    <source>
        <strain evidence="2 3">BJC16-A31</strain>
    </source>
</reference>
<dbReference type="AlphaFoldDB" id="A0A223P019"/>
<evidence type="ECO:0000256" key="1">
    <source>
        <dbReference type="SAM" id="MobiDB-lite"/>
    </source>
</evidence>
<feature type="region of interest" description="Disordered" evidence="1">
    <location>
        <begin position="82"/>
        <end position="101"/>
    </location>
</feature>
<keyword evidence="2" id="KW-0238">DNA-binding</keyword>
<keyword evidence="3" id="KW-1185">Reference proteome</keyword>
<gene>
    <name evidence="2" type="ORF">MuYL_3604</name>
</gene>
<dbReference type="Proteomes" id="UP000215002">
    <property type="component" value="Chromosome"/>
</dbReference>
<dbReference type="EMBL" id="CP022743">
    <property type="protein sequence ID" value="ASU35489.1"/>
    <property type="molecule type" value="Genomic_DNA"/>
</dbReference>
<name>A0A223P019_9SPHI</name>
<sequence>MRTLSNKSTPAGNSEVHFIHHGQLLEKVIRDEHKSISSIARTLKISRRTLYNWFESETMDYENLIKTGKIIGYDFSKEIPGIKEMKPKQPEKKRAHAPDKTDEDSVYYWMDKYLALLDKYRELAMKDYVDNDKYGSV</sequence>
<dbReference type="OrthoDB" id="981159at2"/>
<accession>A0A223P019</accession>
<dbReference type="GO" id="GO:0003677">
    <property type="term" value="F:DNA binding"/>
    <property type="evidence" value="ECO:0007669"/>
    <property type="project" value="UniProtKB-KW"/>
</dbReference>
<keyword evidence="2" id="KW-0371">Homeobox</keyword>
<evidence type="ECO:0000313" key="2">
    <source>
        <dbReference type="EMBL" id="ASU35489.1"/>
    </source>
</evidence>